<keyword evidence="1" id="KW-0812">Transmembrane</keyword>
<gene>
    <name evidence="2" type="ORF">B0I71DRAFT_129635</name>
</gene>
<proteinExistence type="predicted"/>
<protein>
    <submittedName>
        <fullName evidence="2">Uncharacterized protein</fullName>
    </submittedName>
</protein>
<accession>A0A371CAB8</accession>
<keyword evidence="1" id="KW-0472">Membrane</keyword>
<dbReference type="AlphaFoldDB" id="A0A371CAB8"/>
<evidence type="ECO:0000256" key="1">
    <source>
        <dbReference type="SAM" id="Phobius"/>
    </source>
</evidence>
<feature type="transmembrane region" description="Helical" evidence="1">
    <location>
        <begin position="39"/>
        <end position="56"/>
    </location>
</feature>
<reference evidence="2 3" key="1">
    <citation type="submission" date="2018-07" db="EMBL/GenBank/DDBJ databases">
        <title>Draft Genome Assemblies for Five Robust Yarrowia lipolytica Strains Exhibiting High Lipid Production and Pentose Sugar Utilization and Sugar Alcohol Secretion from Undetoxified Lignocellulosic Biomass Hydrolysates.</title>
        <authorList>
            <consortium name="DOE Joint Genome Institute"/>
            <person name="Walker C."/>
            <person name="Ryu S."/>
            <person name="Na H."/>
            <person name="Zane M."/>
            <person name="LaButti K."/>
            <person name="Lipzen A."/>
            <person name="Haridas S."/>
            <person name="Barry K."/>
            <person name="Grigoriev I.V."/>
            <person name="Quarterman J."/>
            <person name="Slininger P."/>
            <person name="Dien B."/>
            <person name="Trinh C.T."/>
        </authorList>
    </citation>
    <scope>NUCLEOTIDE SEQUENCE [LARGE SCALE GENOMIC DNA]</scope>
    <source>
        <strain evidence="2 3">YB392</strain>
    </source>
</reference>
<name>A0A371CAB8_YARLL</name>
<organism evidence="2 3">
    <name type="scientific">Yarrowia lipolytica</name>
    <name type="common">Candida lipolytica</name>
    <dbReference type="NCBI Taxonomy" id="4952"/>
    <lineage>
        <taxon>Eukaryota</taxon>
        <taxon>Fungi</taxon>
        <taxon>Dikarya</taxon>
        <taxon>Ascomycota</taxon>
        <taxon>Saccharomycotina</taxon>
        <taxon>Dipodascomycetes</taxon>
        <taxon>Dipodascales</taxon>
        <taxon>Dipodascales incertae sedis</taxon>
        <taxon>Yarrowia</taxon>
    </lineage>
</organism>
<evidence type="ECO:0000313" key="3">
    <source>
        <dbReference type="Proteomes" id="UP000256601"/>
    </source>
</evidence>
<dbReference type="EMBL" id="KZ858967">
    <property type="protein sequence ID" value="RDW27185.1"/>
    <property type="molecule type" value="Genomic_DNA"/>
</dbReference>
<keyword evidence="1" id="KW-1133">Transmembrane helix</keyword>
<feature type="non-terminal residue" evidence="2">
    <location>
        <position position="80"/>
    </location>
</feature>
<dbReference type="Proteomes" id="UP000256601">
    <property type="component" value="Unassembled WGS sequence"/>
</dbReference>
<feature type="transmembrane region" description="Helical" evidence="1">
    <location>
        <begin position="6"/>
        <end position="27"/>
    </location>
</feature>
<evidence type="ECO:0000313" key="2">
    <source>
        <dbReference type="EMBL" id="RDW27185.1"/>
    </source>
</evidence>
<sequence length="80" mass="9071">MSMQHWIVGFVRVYILVTLTSIISGGFDCGVGTVQRVQYVISNVSILRLLLLYIGLSQLTIHCGYSFIVQWCLMEWVAET</sequence>